<gene>
    <name evidence="2" type="ORF">HNR61_008643</name>
</gene>
<feature type="compositionally biased region" description="Gly residues" evidence="1">
    <location>
        <begin position="174"/>
        <end position="183"/>
    </location>
</feature>
<keyword evidence="3" id="KW-1185">Reference proteome</keyword>
<feature type="compositionally biased region" description="Pro residues" evidence="1">
    <location>
        <begin position="83"/>
        <end position="95"/>
    </location>
</feature>
<dbReference type="Proteomes" id="UP000572680">
    <property type="component" value="Unassembled WGS sequence"/>
</dbReference>
<name>A0A7W3QS14_ACTNM</name>
<sequence>MTAHLSDSDRQALRLAHDLREELRQALPGQAAPSISPFVDPSGRPSVLMRMDADTAHALMALLGERRAAPADPRRTEGMPLAAPAPPPASPPPFPGEGTLYGGSSYPGSTHTGPMPTVPGGMVSGGAMPGAPVSSGAVPGGAMSGGALPGGMVPGGMAQTDGFGGAPRSSAGFGDPGSTGTGGLPLMPSAYPGR</sequence>
<evidence type="ECO:0000313" key="2">
    <source>
        <dbReference type="EMBL" id="MBA8956953.1"/>
    </source>
</evidence>
<accession>A0A7W3QS14</accession>
<proteinExistence type="predicted"/>
<feature type="region of interest" description="Disordered" evidence="1">
    <location>
        <begin position="151"/>
        <end position="194"/>
    </location>
</feature>
<organism evidence="2 3">
    <name type="scientific">Actinomadura namibiensis</name>
    <dbReference type="NCBI Taxonomy" id="182080"/>
    <lineage>
        <taxon>Bacteria</taxon>
        <taxon>Bacillati</taxon>
        <taxon>Actinomycetota</taxon>
        <taxon>Actinomycetes</taxon>
        <taxon>Streptosporangiales</taxon>
        <taxon>Thermomonosporaceae</taxon>
        <taxon>Actinomadura</taxon>
    </lineage>
</organism>
<dbReference type="AlphaFoldDB" id="A0A7W3QS14"/>
<evidence type="ECO:0000313" key="3">
    <source>
        <dbReference type="Proteomes" id="UP000572680"/>
    </source>
</evidence>
<comment type="caution">
    <text evidence="2">The sequence shown here is derived from an EMBL/GenBank/DDBJ whole genome shotgun (WGS) entry which is preliminary data.</text>
</comment>
<protein>
    <submittedName>
        <fullName evidence="2">Uncharacterized protein</fullName>
    </submittedName>
</protein>
<feature type="region of interest" description="Disordered" evidence="1">
    <location>
        <begin position="69"/>
        <end position="103"/>
    </location>
</feature>
<reference evidence="2 3" key="1">
    <citation type="submission" date="2020-08" db="EMBL/GenBank/DDBJ databases">
        <title>Genomic Encyclopedia of Type Strains, Phase IV (KMG-IV): sequencing the most valuable type-strain genomes for metagenomic binning, comparative biology and taxonomic classification.</title>
        <authorList>
            <person name="Goeker M."/>
        </authorList>
    </citation>
    <scope>NUCLEOTIDE SEQUENCE [LARGE SCALE GENOMIC DNA]</scope>
    <source>
        <strain evidence="2 3">DSM 44197</strain>
    </source>
</reference>
<evidence type="ECO:0000256" key="1">
    <source>
        <dbReference type="SAM" id="MobiDB-lite"/>
    </source>
</evidence>
<dbReference type="RefSeq" id="WP_182848828.1">
    <property type="nucleotide sequence ID" value="NZ_BAAALP010000017.1"/>
</dbReference>
<dbReference type="EMBL" id="JACJIA010000019">
    <property type="protein sequence ID" value="MBA8956953.1"/>
    <property type="molecule type" value="Genomic_DNA"/>
</dbReference>